<name>A0A3P8A132_9TREM</name>
<gene>
    <name evidence="2" type="ORF">SMTD_LOCUS2879</name>
</gene>
<keyword evidence="1" id="KW-0472">Membrane</keyword>
<dbReference type="EMBL" id="UZAL01004419">
    <property type="protein sequence ID" value="VDO90194.1"/>
    <property type="molecule type" value="Genomic_DNA"/>
</dbReference>
<keyword evidence="3" id="KW-1185">Reference proteome</keyword>
<dbReference type="Proteomes" id="UP000269396">
    <property type="component" value="Unassembled WGS sequence"/>
</dbReference>
<protein>
    <submittedName>
        <fullName evidence="2">Uncharacterized protein</fullName>
    </submittedName>
</protein>
<dbReference type="AlphaFoldDB" id="A0A3P8A132"/>
<feature type="transmembrane region" description="Helical" evidence="1">
    <location>
        <begin position="7"/>
        <end position="24"/>
    </location>
</feature>
<proteinExistence type="predicted"/>
<keyword evidence="1" id="KW-0812">Transmembrane</keyword>
<keyword evidence="1" id="KW-1133">Transmembrane helix</keyword>
<evidence type="ECO:0000313" key="3">
    <source>
        <dbReference type="Proteomes" id="UP000269396"/>
    </source>
</evidence>
<sequence>MFIKKRIHAIIFFSAIIIMNTMRFDHSIYYE</sequence>
<accession>A0A3P8A132</accession>
<evidence type="ECO:0000256" key="1">
    <source>
        <dbReference type="SAM" id="Phobius"/>
    </source>
</evidence>
<evidence type="ECO:0000313" key="2">
    <source>
        <dbReference type="EMBL" id="VDO90194.1"/>
    </source>
</evidence>
<organism evidence="2 3">
    <name type="scientific">Schistosoma mattheei</name>
    <dbReference type="NCBI Taxonomy" id="31246"/>
    <lineage>
        <taxon>Eukaryota</taxon>
        <taxon>Metazoa</taxon>
        <taxon>Spiralia</taxon>
        <taxon>Lophotrochozoa</taxon>
        <taxon>Platyhelminthes</taxon>
        <taxon>Trematoda</taxon>
        <taxon>Digenea</taxon>
        <taxon>Strigeidida</taxon>
        <taxon>Schistosomatoidea</taxon>
        <taxon>Schistosomatidae</taxon>
        <taxon>Schistosoma</taxon>
    </lineage>
</organism>
<reference evidence="2 3" key="1">
    <citation type="submission" date="2018-11" db="EMBL/GenBank/DDBJ databases">
        <authorList>
            <consortium name="Pathogen Informatics"/>
        </authorList>
    </citation>
    <scope>NUCLEOTIDE SEQUENCE [LARGE SCALE GENOMIC DNA]</scope>
    <source>
        <strain>Denwood</strain>
        <strain evidence="3">Zambia</strain>
    </source>
</reference>